<reference evidence="1" key="1">
    <citation type="submission" date="2023-03" db="UniProtKB">
        <authorList>
            <consortium name="EnsemblPlants"/>
        </authorList>
    </citation>
    <scope>IDENTIFICATION</scope>
</reference>
<name>A0A9I9E6J2_CUCME</name>
<accession>A0A9I9E6J2</accession>
<organism evidence="1">
    <name type="scientific">Cucumis melo</name>
    <name type="common">Muskmelon</name>
    <dbReference type="NCBI Taxonomy" id="3656"/>
    <lineage>
        <taxon>Eukaryota</taxon>
        <taxon>Viridiplantae</taxon>
        <taxon>Streptophyta</taxon>
        <taxon>Embryophyta</taxon>
        <taxon>Tracheophyta</taxon>
        <taxon>Spermatophyta</taxon>
        <taxon>Magnoliopsida</taxon>
        <taxon>eudicotyledons</taxon>
        <taxon>Gunneridae</taxon>
        <taxon>Pentapetalae</taxon>
        <taxon>rosids</taxon>
        <taxon>fabids</taxon>
        <taxon>Cucurbitales</taxon>
        <taxon>Cucurbitaceae</taxon>
        <taxon>Benincaseae</taxon>
        <taxon>Cucumis</taxon>
    </lineage>
</organism>
<dbReference type="EnsemblPlants" id="MELO3C029465.2.1">
    <property type="protein sequence ID" value="MELO3C029465.2.1"/>
    <property type="gene ID" value="MELO3C029465.2"/>
</dbReference>
<proteinExistence type="predicted"/>
<evidence type="ECO:0000313" key="1">
    <source>
        <dbReference type="EnsemblPlants" id="MELO3C029465.2.1"/>
    </source>
</evidence>
<protein>
    <submittedName>
        <fullName evidence="1">Uncharacterized protein</fullName>
    </submittedName>
</protein>
<sequence>MTGKGEGPVIEIDLGTDDLMIDPRKMKLRVSPSAEAKE</sequence>
<dbReference type="Gramene" id="MELO3C029465.2.1">
    <property type="protein sequence ID" value="MELO3C029465.2.1"/>
    <property type="gene ID" value="MELO3C029465.2"/>
</dbReference>
<dbReference type="AlphaFoldDB" id="A0A9I9E6J2"/>